<dbReference type="AlphaFoldDB" id="A0A2T1FCA6"/>
<protein>
    <submittedName>
        <fullName evidence="1">Uncharacterized protein</fullName>
    </submittedName>
</protein>
<feature type="non-terminal residue" evidence="1">
    <location>
        <position position="1"/>
    </location>
</feature>
<dbReference type="Proteomes" id="UP000238937">
    <property type="component" value="Unassembled WGS sequence"/>
</dbReference>
<dbReference type="EMBL" id="PVWO01000579">
    <property type="protein sequence ID" value="PSB42584.1"/>
    <property type="molecule type" value="Genomic_DNA"/>
</dbReference>
<accession>A0A2T1FCA6</accession>
<proteinExistence type="predicted"/>
<sequence>NVLHYNLEFNPDRMYEDLGHWLYCTDIMRGILDSIGVSSKNLFWCPPNPPQELPKPDLVGGNV</sequence>
<keyword evidence="2" id="KW-1185">Reference proteome</keyword>
<gene>
    <name evidence="1" type="ORF">C7B77_26625</name>
</gene>
<organism evidence="1 2">
    <name type="scientific">Chamaesiphon polymorphus CCALA 037</name>
    <dbReference type="NCBI Taxonomy" id="2107692"/>
    <lineage>
        <taxon>Bacteria</taxon>
        <taxon>Bacillati</taxon>
        <taxon>Cyanobacteriota</taxon>
        <taxon>Cyanophyceae</taxon>
        <taxon>Gomontiellales</taxon>
        <taxon>Chamaesiphonaceae</taxon>
        <taxon>Chamaesiphon</taxon>
    </lineage>
</organism>
<evidence type="ECO:0000313" key="1">
    <source>
        <dbReference type="EMBL" id="PSB42584.1"/>
    </source>
</evidence>
<dbReference type="RefSeq" id="WP_146138542.1">
    <property type="nucleotide sequence ID" value="NZ_PVWO01000579.1"/>
</dbReference>
<comment type="caution">
    <text evidence="1">The sequence shown here is derived from an EMBL/GenBank/DDBJ whole genome shotgun (WGS) entry which is preliminary data.</text>
</comment>
<name>A0A2T1FCA6_9CYAN</name>
<reference evidence="1 2" key="1">
    <citation type="submission" date="2018-03" db="EMBL/GenBank/DDBJ databases">
        <title>The ancient ancestry and fast evolution of plastids.</title>
        <authorList>
            <person name="Moore K.R."/>
            <person name="Magnabosco C."/>
            <person name="Momper L."/>
            <person name="Gold D.A."/>
            <person name="Bosak T."/>
            <person name="Fournier G.P."/>
        </authorList>
    </citation>
    <scope>NUCLEOTIDE SEQUENCE [LARGE SCALE GENOMIC DNA]</scope>
    <source>
        <strain evidence="1 2">CCALA 037</strain>
    </source>
</reference>
<evidence type="ECO:0000313" key="2">
    <source>
        <dbReference type="Proteomes" id="UP000238937"/>
    </source>
</evidence>